<protein>
    <recommendedName>
        <fullName evidence="3">DUF3679 domain-containing protein</fullName>
    </recommendedName>
</protein>
<evidence type="ECO:0000313" key="1">
    <source>
        <dbReference type="EMBL" id="MCM3712794.1"/>
    </source>
</evidence>
<reference evidence="1" key="1">
    <citation type="submission" date="2022-05" db="EMBL/GenBank/DDBJ databases">
        <title>Comparative Genomics of Spacecraft Associated Microbes.</title>
        <authorList>
            <person name="Tran M.T."/>
            <person name="Wright A."/>
            <person name="Seuylemezian A."/>
            <person name="Eisen J."/>
            <person name="Coil D."/>
        </authorList>
    </citation>
    <scope>NUCLEOTIDE SEQUENCE</scope>
    <source>
        <strain evidence="1">214.1.1</strain>
    </source>
</reference>
<keyword evidence="2" id="KW-1185">Reference proteome</keyword>
<organism evidence="1 2">
    <name type="scientific">Halalkalibacter oceani</name>
    <dbReference type="NCBI Taxonomy" id="1653776"/>
    <lineage>
        <taxon>Bacteria</taxon>
        <taxon>Bacillati</taxon>
        <taxon>Bacillota</taxon>
        <taxon>Bacilli</taxon>
        <taxon>Bacillales</taxon>
        <taxon>Bacillaceae</taxon>
        <taxon>Halalkalibacter</taxon>
    </lineage>
</organism>
<proteinExistence type="predicted"/>
<dbReference type="RefSeq" id="WP_251221646.1">
    <property type="nucleotide sequence ID" value="NZ_JAMBOL010000001.1"/>
</dbReference>
<gene>
    <name evidence="1" type="ORF">M3202_01750</name>
</gene>
<evidence type="ECO:0008006" key="3">
    <source>
        <dbReference type="Google" id="ProtNLM"/>
    </source>
</evidence>
<dbReference type="InterPro" id="IPR020534">
    <property type="entry name" value="Uncharacterised_YqxA"/>
</dbReference>
<accession>A0A9X2DL81</accession>
<dbReference type="EMBL" id="JAMBOL010000001">
    <property type="protein sequence ID" value="MCM3712794.1"/>
    <property type="molecule type" value="Genomic_DNA"/>
</dbReference>
<comment type="caution">
    <text evidence="1">The sequence shown here is derived from an EMBL/GenBank/DDBJ whole genome shotgun (WGS) entry which is preliminary data.</text>
</comment>
<dbReference type="Proteomes" id="UP001139179">
    <property type="component" value="Unassembled WGS sequence"/>
</dbReference>
<name>A0A9X2DL81_9BACI</name>
<dbReference type="AlphaFoldDB" id="A0A9X2DL81"/>
<dbReference type="Pfam" id="PF12438">
    <property type="entry name" value="DUF3679"/>
    <property type="match status" value="1"/>
</dbReference>
<sequence>MKRLMIQVIVIGTILLLGALAGVQYMNEQLGISQPVPLSSPEIVAQETAVEAPSLSRQELTAKYARVEEVGRLNFFSEMGTSLADGMNKLSRSFLSQVMAFVRQGLNGEEAG</sequence>
<evidence type="ECO:0000313" key="2">
    <source>
        <dbReference type="Proteomes" id="UP001139179"/>
    </source>
</evidence>